<gene>
    <name evidence="7" type="ORF">J3Q64DRAFT_1714803</name>
</gene>
<evidence type="ECO:0000256" key="1">
    <source>
        <dbReference type="ARBA" id="ARBA00022679"/>
    </source>
</evidence>
<keyword evidence="4" id="KW-0067">ATP-binding</keyword>
<dbReference type="SUPFAM" id="SSF56112">
    <property type="entry name" value="Protein kinase-like (PK-like)"/>
    <property type="match status" value="1"/>
</dbReference>
<keyword evidence="2" id="KW-0547">Nucleotide-binding</keyword>
<evidence type="ECO:0000313" key="7">
    <source>
        <dbReference type="EMBL" id="KAL0097695.1"/>
    </source>
</evidence>
<evidence type="ECO:0000313" key="8">
    <source>
        <dbReference type="Proteomes" id="UP001448207"/>
    </source>
</evidence>
<comment type="caution">
    <text evidence="7">The sequence shown here is derived from an EMBL/GenBank/DDBJ whole genome shotgun (WGS) entry which is preliminary data.</text>
</comment>
<dbReference type="PROSITE" id="PS00108">
    <property type="entry name" value="PROTEIN_KINASE_ST"/>
    <property type="match status" value="1"/>
</dbReference>
<dbReference type="InterPro" id="IPR008271">
    <property type="entry name" value="Ser/Thr_kinase_AS"/>
</dbReference>
<feature type="compositionally biased region" description="Polar residues" evidence="5">
    <location>
        <begin position="29"/>
        <end position="39"/>
    </location>
</feature>
<evidence type="ECO:0000256" key="4">
    <source>
        <dbReference type="ARBA" id="ARBA00022840"/>
    </source>
</evidence>
<feature type="domain" description="Protein kinase" evidence="6">
    <location>
        <begin position="83"/>
        <end position="343"/>
    </location>
</feature>
<dbReference type="PANTHER" id="PTHR47448">
    <property type="entry name" value="DUAL SPECIFICITY MITOGEN-ACTIVATED PROTEIN KINASE KINASE DSOR1-LIKE PROTEIN"/>
    <property type="match status" value="1"/>
</dbReference>
<feature type="region of interest" description="Disordered" evidence="5">
    <location>
        <begin position="1"/>
        <end position="75"/>
    </location>
</feature>
<sequence>MAQIGRIKNPSGLRLDLNVTSSEDDHEQSTQASNLSTNNWREDLVRMVGNNKSGTFLPQPSDNNHPPANPSATEDIELKPTDFQDIKKLGEGAAGTVWKVRHIPTDLIMAKKTVTVDPDPKIQRQILRELSFLRTCGSPHIVAFYGAFLDDGDTTLAICMEYCEGGSLEDIYKRARDMQGLIGETVLARIAESVCRGLIYLHSQHVIHRDIKPSNILMTRDGQIKICDFGVSGELINSLAQTFTGSQYYMAPERIKGGAYSVRSDIWSLGLTIIEVAQNRPALPPPGQPNLSVFELLDIIVHQPMPTLGPDRSEACRDFIEKCLIKDPEERPGPETMLEHKFIKTWSDPTNSLGSWLKEVWGWP</sequence>
<dbReference type="Proteomes" id="UP001448207">
    <property type="component" value="Unassembled WGS sequence"/>
</dbReference>
<evidence type="ECO:0000256" key="5">
    <source>
        <dbReference type="SAM" id="MobiDB-lite"/>
    </source>
</evidence>
<reference evidence="7 8" key="1">
    <citation type="submission" date="2024-04" db="EMBL/GenBank/DDBJ databases">
        <title>Symmetric and asymmetric DNA N6-adenine methylation regulates different biological responses in Mucorales.</title>
        <authorList>
            <consortium name="Lawrence Berkeley National Laboratory"/>
            <person name="Lax C."/>
            <person name="Mondo S.J."/>
            <person name="Osorio-Concepcion M."/>
            <person name="Muszewska A."/>
            <person name="Corrochano-Luque M."/>
            <person name="Gutierrez G."/>
            <person name="Riley R."/>
            <person name="Lipzen A."/>
            <person name="Guo J."/>
            <person name="Hundley H."/>
            <person name="Amirebrahimi M."/>
            <person name="Ng V."/>
            <person name="Lorenzo-Gutierrez D."/>
            <person name="Binder U."/>
            <person name="Yang J."/>
            <person name="Song Y."/>
            <person name="Canovas D."/>
            <person name="Navarro E."/>
            <person name="Freitag M."/>
            <person name="Gabaldon T."/>
            <person name="Grigoriev I.V."/>
            <person name="Corrochano L.M."/>
            <person name="Nicolas F.E."/>
            <person name="Garre V."/>
        </authorList>
    </citation>
    <scope>NUCLEOTIDE SEQUENCE [LARGE SCALE GENOMIC DNA]</scope>
    <source>
        <strain evidence="7 8">L51</strain>
    </source>
</reference>
<dbReference type="Gene3D" id="3.30.200.20">
    <property type="entry name" value="Phosphorylase Kinase, domain 1"/>
    <property type="match status" value="1"/>
</dbReference>
<dbReference type="PROSITE" id="PS50011">
    <property type="entry name" value="PROTEIN_KINASE_DOM"/>
    <property type="match status" value="1"/>
</dbReference>
<keyword evidence="1" id="KW-0808">Transferase</keyword>
<protein>
    <submittedName>
        <fullName evidence="7">Kinase-like domain-containing protein</fullName>
    </submittedName>
</protein>
<dbReference type="InterPro" id="IPR050915">
    <property type="entry name" value="MAP_kinase_kinase"/>
</dbReference>
<keyword evidence="3" id="KW-0418">Kinase</keyword>
<dbReference type="EMBL" id="JBCLYO010000001">
    <property type="protein sequence ID" value="KAL0097695.1"/>
    <property type="molecule type" value="Genomic_DNA"/>
</dbReference>
<dbReference type="SMART" id="SM00220">
    <property type="entry name" value="S_TKc"/>
    <property type="match status" value="1"/>
</dbReference>
<evidence type="ECO:0000256" key="3">
    <source>
        <dbReference type="ARBA" id="ARBA00022777"/>
    </source>
</evidence>
<dbReference type="Pfam" id="PF00069">
    <property type="entry name" value="Pkinase"/>
    <property type="match status" value="1"/>
</dbReference>
<name>A0ABR3BFQ3_PHYBL</name>
<accession>A0ABR3BFQ3</accession>
<dbReference type="PANTHER" id="PTHR47448:SF5">
    <property type="entry name" value="MITOGEN-ACTIVATED PROTEIN KINASE KINAE MKK2"/>
    <property type="match status" value="1"/>
</dbReference>
<dbReference type="InterPro" id="IPR011009">
    <property type="entry name" value="Kinase-like_dom_sf"/>
</dbReference>
<dbReference type="Gene3D" id="1.10.510.10">
    <property type="entry name" value="Transferase(Phosphotransferase) domain 1"/>
    <property type="match status" value="1"/>
</dbReference>
<organism evidence="7 8">
    <name type="scientific">Phycomyces blakesleeanus</name>
    <dbReference type="NCBI Taxonomy" id="4837"/>
    <lineage>
        <taxon>Eukaryota</taxon>
        <taxon>Fungi</taxon>
        <taxon>Fungi incertae sedis</taxon>
        <taxon>Mucoromycota</taxon>
        <taxon>Mucoromycotina</taxon>
        <taxon>Mucoromycetes</taxon>
        <taxon>Mucorales</taxon>
        <taxon>Phycomycetaceae</taxon>
        <taxon>Phycomyces</taxon>
    </lineage>
</organism>
<proteinExistence type="predicted"/>
<keyword evidence="8" id="KW-1185">Reference proteome</keyword>
<dbReference type="InterPro" id="IPR000719">
    <property type="entry name" value="Prot_kinase_dom"/>
</dbReference>
<evidence type="ECO:0000259" key="6">
    <source>
        <dbReference type="PROSITE" id="PS50011"/>
    </source>
</evidence>
<evidence type="ECO:0000256" key="2">
    <source>
        <dbReference type="ARBA" id="ARBA00022741"/>
    </source>
</evidence>
<feature type="compositionally biased region" description="Polar residues" evidence="5">
    <location>
        <begin position="50"/>
        <end position="72"/>
    </location>
</feature>